<organism evidence="3">
    <name type="scientific">Pseudo-nitzschia australis</name>
    <dbReference type="NCBI Taxonomy" id="44445"/>
    <lineage>
        <taxon>Eukaryota</taxon>
        <taxon>Sar</taxon>
        <taxon>Stramenopiles</taxon>
        <taxon>Ochrophyta</taxon>
        <taxon>Bacillariophyta</taxon>
        <taxon>Bacillariophyceae</taxon>
        <taxon>Bacillariophycidae</taxon>
        <taxon>Bacillariales</taxon>
        <taxon>Bacillariaceae</taxon>
        <taxon>Pseudo-nitzschia</taxon>
    </lineage>
</organism>
<evidence type="ECO:0000313" key="3">
    <source>
        <dbReference type="EMBL" id="CAE0707607.1"/>
    </source>
</evidence>
<feature type="chain" id="PRO_5030943713" description="FAS1 domain-containing protein" evidence="1">
    <location>
        <begin position="23"/>
        <end position="252"/>
    </location>
</feature>
<dbReference type="EMBL" id="HBIX01000414">
    <property type="protein sequence ID" value="CAE0707607.1"/>
    <property type="molecule type" value="Transcribed_RNA"/>
</dbReference>
<keyword evidence="1" id="KW-0732">Signal</keyword>
<gene>
    <name evidence="3" type="ORF">PAUS00366_LOCUS327</name>
</gene>
<name>A0A7S4EE50_9STRA</name>
<dbReference type="AlphaFoldDB" id="A0A7S4EE50"/>
<protein>
    <recommendedName>
        <fullName evidence="2">FAS1 domain-containing protein</fullName>
    </recommendedName>
</protein>
<dbReference type="SUPFAM" id="SSF82153">
    <property type="entry name" value="FAS1 domain"/>
    <property type="match status" value="1"/>
</dbReference>
<evidence type="ECO:0000256" key="1">
    <source>
        <dbReference type="SAM" id="SignalP"/>
    </source>
</evidence>
<evidence type="ECO:0000259" key="2">
    <source>
        <dbReference type="Pfam" id="PF02469"/>
    </source>
</evidence>
<dbReference type="InterPro" id="IPR036378">
    <property type="entry name" value="FAS1_dom_sf"/>
</dbReference>
<proteinExistence type="predicted"/>
<accession>A0A7S4EE50</accession>
<dbReference type="InterPro" id="IPR000782">
    <property type="entry name" value="FAS1_domain"/>
</dbReference>
<sequence>MKMIGRESFTAVVLTTALQISAAPVPDEIPIIAEERCIPVHEQLKKMGATLFSEKLDQRGMDFKYGQFTIFAPNDELLENEGLVLSSANYTQETIDDVLLFHVSGEGIKGDIKDHCDVTLPMLNEELHVNQESSVTQCDGTILYQVGPGNAELEPKPKISSDATQACNGVIYAIENALMLPTLPDTAIPVSSAPNFRPTPKPAVTQTVTLEPAIQPTMAPLPIEAPTSAGNRLLSSSEVLVMTVTILVPSFF</sequence>
<reference evidence="3" key="1">
    <citation type="submission" date="2021-01" db="EMBL/GenBank/DDBJ databases">
        <authorList>
            <person name="Corre E."/>
            <person name="Pelletier E."/>
            <person name="Niang G."/>
            <person name="Scheremetjew M."/>
            <person name="Finn R."/>
            <person name="Kale V."/>
            <person name="Holt S."/>
            <person name="Cochrane G."/>
            <person name="Meng A."/>
            <person name="Brown T."/>
            <person name="Cohen L."/>
        </authorList>
    </citation>
    <scope>NUCLEOTIDE SEQUENCE</scope>
    <source>
        <strain evidence="3">10249 10 AB</strain>
    </source>
</reference>
<dbReference type="Pfam" id="PF02469">
    <property type="entry name" value="Fasciclin"/>
    <property type="match status" value="1"/>
</dbReference>
<dbReference type="Gene3D" id="2.30.180.10">
    <property type="entry name" value="FAS1 domain"/>
    <property type="match status" value="1"/>
</dbReference>
<feature type="domain" description="FAS1" evidence="2">
    <location>
        <begin position="65"/>
        <end position="179"/>
    </location>
</feature>
<feature type="signal peptide" evidence="1">
    <location>
        <begin position="1"/>
        <end position="22"/>
    </location>
</feature>